<dbReference type="SUPFAM" id="SSF103506">
    <property type="entry name" value="Mitochondrial carrier"/>
    <property type="match status" value="1"/>
</dbReference>
<reference evidence="12" key="1">
    <citation type="submission" date="2021-03" db="EMBL/GenBank/DDBJ databases">
        <authorList>
            <person name="Tagirdzhanova G."/>
        </authorList>
    </citation>
    <scope>NUCLEOTIDE SEQUENCE</scope>
</reference>
<evidence type="ECO:0000256" key="6">
    <source>
        <dbReference type="ARBA" id="ARBA00022792"/>
    </source>
</evidence>
<dbReference type="Proteomes" id="UP000664203">
    <property type="component" value="Unassembled WGS sequence"/>
</dbReference>
<dbReference type="PANTHER" id="PTHR45624:SF4">
    <property type="entry name" value="CONGESTED-LIKE TRACHEA PROTEIN-RELATED"/>
    <property type="match status" value="1"/>
</dbReference>
<keyword evidence="5" id="KW-0677">Repeat</keyword>
<organism evidence="12 13">
    <name type="scientific">Alectoria fallacina</name>
    <dbReference type="NCBI Taxonomy" id="1903189"/>
    <lineage>
        <taxon>Eukaryota</taxon>
        <taxon>Fungi</taxon>
        <taxon>Dikarya</taxon>
        <taxon>Ascomycota</taxon>
        <taxon>Pezizomycotina</taxon>
        <taxon>Lecanoromycetes</taxon>
        <taxon>OSLEUM clade</taxon>
        <taxon>Lecanoromycetidae</taxon>
        <taxon>Lecanorales</taxon>
        <taxon>Lecanorineae</taxon>
        <taxon>Parmeliaceae</taxon>
        <taxon>Alectoria</taxon>
    </lineage>
</organism>
<sequence>MLLSSTTYPSAADLSIAQFFAAGLLSVAPTTLVSVPFERVKILLQIQGQMPNEREQGKKAPSGATILRGLYKHGGIRSVYRGSLMTFARDAPDSAAYFATYEYCKKKLTPKQEDGAECSLSLLAVSVAGASAGTVMVTPLFPIDTVKTRLQAAEGKPRISSTVKFVCSKGGVKAFFPGLGLALLRAIRRLPPKVLNMPRKGSRCRITLRPKGCLDNAPRTVSEIVPGLSPMPLYHTQKILYGLPENGSRASTIGPSSEIGECSGSFGVGGNTFGLGDFLRPKYDEKNEAKFEWGRAGRLCMEQDEQKYMHMRPLHASITQLKEALRPGHSKILINENVVADQGADWKITSLDWTMMVMAGSCERTETQWRALVGSVGLKISGIWKGEGATESLIEVVLADDDDDA</sequence>
<keyword evidence="6" id="KW-0999">Mitochondrion inner membrane</keyword>
<keyword evidence="4 10" id="KW-0812">Transmembrane</keyword>
<evidence type="ECO:0000256" key="2">
    <source>
        <dbReference type="ARBA" id="ARBA00006375"/>
    </source>
</evidence>
<dbReference type="AlphaFoldDB" id="A0A8H3I0S4"/>
<feature type="repeat" description="Solcar" evidence="10">
    <location>
        <begin position="120"/>
        <end position="203"/>
    </location>
</feature>
<evidence type="ECO:0000256" key="7">
    <source>
        <dbReference type="ARBA" id="ARBA00022989"/>
    </source>
</evidence>
<keyword evidence="8" id="KW-0496">Mitochondrion</keyword>
<dbReference type="GO" id="GO:0031966">
    <property type="term" value="C:mitochondrial membrane"/>
    <property type="evidence" value="ECO:0007669"/>
    <property type="project" value="UniProtKB-SubCell"/>
</dbReference>
<evidence type="ECO:0000256" key="1">
    <source>
        <dbReference type="ARBA" id="ARBA00004225"/>
    </source>
</evidence>
<evidence type="ECO:0000313" key="13">
    <source>
        <dbReference type="Proteomes" id="UP000664203"/>
    </source>
</evidence>
<keyword evidence="9 10" id="KW-0472">Membrane</keyword>
<protein>
    <submittedName>
        <fullName evidence="12">Carnitine transporter</fullName>
    </submittedName>
</protein>
<proteinExistence type="inferred from homology"/>
<dbReference type="GO" id="GO:0015227">
    <property type="term" value="F:O-acyl-L-carnitine transmembrane transporter activity"/>
    <property type="evidence" value="ECO:0007669"/>
    <property type="project" value="TreeGrafter"/>
</dbReference>
<dbReference type="SUPFAM" id="SSF53335">
    <property type="entry name" value="S-adenosyl-L-methionine-dependent methyltransferases"/>
    <property type="match status" value="1"/>
</dbReference>
<dbReference type="PROSITE" id="PS50920">
    <property type="entry name" value="SOLCAR"/>
    <property type="match status" value="2"/>
</dbReference>
<comment type="caution">
    <text evidence="12">The sequence shown here is derived from an EMBL/GenBank/DDBJ whole genome shotgun (WGS) entry which is preliminary data.</text>
</comment>
<evidence type="ECO:0000256" key="8">
    <source>
        <dbReference type="ARBA" id="ARBA00023128"/>
    </source>
</evidence>
<evidence type="ECO:0000256" key="4">
    <source>
        <dbReference type="ARBA" id="ARBA00022692"/>
    </source>
</evidence>
<evidence type="ECO:0000313" key="12">
    <source>
        <dbReference type="EMBL" id="CAF9902800.1"/>
    </source>
</evidence>
<dbReference type="Gene3D" id="3.40.50.150">
    <property type="entry name" value="Vaccinia Virus protein VP39"/>
    <property type="match status" value="1"/>
</dbReference>
<dbReference type="OrthoDB" id="14252at2759"/>
<dbReference type="Pfam" id="PF00153">
    <property type="entry name" value="Mito_carr"/>
    <property type="match status" value="2"/>
</dbReference>
<dbReference type="Gene3D" id="1.50.40.10">
    <property type="entry name" value="Mitochondrial carrier domain"/>
    <property type="match status" value="1"/>
</dbReference>
<dbReference type="InterPro" id="IPR050567">
    <property type="entry name" value="Mitochondrial_Carrier"/>
</dbReference>
<evidence type="ECO:0000256" key="9">
    <source>
        <dbReference type="ARBA" id="ARBA00023136"/>
    </source>
</evidence>
<evidence type="ECO:0000256" key="3">
    <source>
        <dbReference type="ARBA" id="ARBA00022448"/>
    </source>
</evidence>
<gene>
    <name evidence="12" type="primary">CRC1_1</name>
    <name evidence="12" type="ORF">ALECFALPRED_000025</name>
</gene>
<dbReference type="EMBL" id="CAJPDR010000001">
    <property type="protein sequence ID" value="CAF9902800.1"/>
    <property type="molecule type" value="Genomic_DNA"/>
</dbReference>
<keyword evidence="3 11" id="KW-0813">Transport</keyword>
<comment type="subcellular location">
    <subcellularLocation>
        <location evidence="1">Mitochondrion membrane</location>
        <topology evidence="1">Multi-pass membrane protein</topology>
    </subcellularLocation>
</comment>
<evidence type="ECO:0000256" key="11">
    <source>
        <dbReference type="RuleBase" id="RU000488"/>
    </source>
</evidence>
<accession>A0A8H3I0S4</accession>
<dbReference type="PANTHER" id="PTHR45624">
    <property type="entry name" value="MITOCHONDRIAL BASIC AMINO ACIDS TRANSPORTER-RELATED"/>
    <property type="match status" value="1"/>
</dbReference>
<dbReference type="InterPro" id="IPR029063">
    <property type="entry name" value="SAM-dependent_MTases_sf"/>
</dbReference>
<dbReference type="GO" id="GO:0006839">
    <property type="term" value="P:mitochondrial transport"/>
    <property type="evidence" value="ECO:0007669"/>
    <property type="project" value="TreeGrafter"/>
</dbReference>
<keyword evidence="7" id="KW-1133">Transmembrane helix</keyword>
<evidence type="ECO:0000256" key="5">
    <source>
        <dbReference type="ARBA" id="ARBA00022737"/>
    </source>
</evidence>
<dbReference type="InterPro" id="IPR018108">
    <property type="entry name" value="MCP_transmembrane"/>
</dbReference>
<evidence type="ECO:0000256" key="10">
    <source>
        <dbReference type="PROSITE-ProRule" id="PRU00282"/>
    </source>
</evidence>
<dbReference type="InterPro" id="IPR023395">
    <property type="entry name" value="MCP_dom_sf"/>
</dbReference>
<dbReference type="GO" id="GO:1902603">
    <property type="term" value="P:carnitine transmembrane transport"/>
    <property type="evidence" value="ECO:0007669"/>
    <property type="project" value="TreeGrafter"/>
</dbReference>
<comment type="similarity">
    <text evidence="2 11">Belongs to the mitochondrial carrier (TC 2.A.29) family.</text>
</comment>
<feature type="repeat" description="Solcar" evidence="10">
    <location>
        <begin position="14"/>
        <end position="107"/>
    </location>
</feature>
<name>A0A8H3I0S4_9LECA</name>
<keyword evidence="13" id="KW-1185">Reference proteome</keyword>